<dbReference type="Proteomes" id="UP000242642">
    <property type="component" value="Unassembled WGS sequence"/>
</dbReference>
<dbReference type="EMBL" id="FOHV01000036">
    <property type="protein sequence ID" value="SET53751.1"/>
    <property type="molecule type" value="Genomic_DNA"/>
</dbReference>
<dbReference type="InterPro" id="IPR044016">
    <property type="entry name" value="Big_13"/>
</dbReference>
<feature type="domain" description="Bacterial Ig-like" evidence="1">
    <location>
        <begin position="294"/>
        <end position="384"/>
    </location>
</feature>
<evidence type="ECO:0000313" key="2">
    <source>
        <dbReference type="EMBL" id="SET53751.1"/>
    </source>
</evidence>
<name>A0A1I0F8G6_9GAMM</name>
<gene>
    <name evidence="2" type="ORF">SAMN02583745_02669</name>
</gene>
<dbReference type="STRING" id="1123402.SAMN02583745_02669"/>
<dbReference type="AlphaFoldDB" id="A0A1I0F8G6"/>
<reference evidence="3" key="1">
    <citation type="submission" date="2016-10" db="EMBL/GenBank/DDBJ databases">
        <authorList>
            <person name="Varghese N."/>
            <person name="Submissions S."/>
        </authorList>
    </citation>
    <scope>NUCLEOTIDE SEQUENCE [LARGE SCALE GENOMIC DNA]</scope>
    <source>
        <strain evidence="3">DSM 18579</strain>
    </source>
</reference>
<feature type="non-terminal residue" evidence="2">
    <location>
        <position position="1038"/>
    </location>
</feature>
<proteinExistence type="predicted"/>
<organism evidence="2 3">
    <name type="scientific">Thorsellia anophelis DSM 18579</name>
    <dbReference type="NCBI Taxonomy" id="1123402"/>
    <lineage>
        <taxon>Bacteria</taxon>
        <taxon>Pseudomonadati</taxon>
        <taxon>Pseudomonadota</taxon>
        <taxon>Gammaproteobacteria</taxon>
        <taxon>Enterobacterales</taxon>
        <taxon>Thorselliaceae</taxon>
        <taxon>Thorsellia</taxon>
    </lineage>
</organism>
<dbReference type="NCBIfam" id="NF033510">
    <property type="entry name" value="Ca_tandemer"/>
    <property type="match status" value="3"/>
</dbReference>
<keyword evidence="3" id="KW-1185">Reference proteome</keyword>
<dbReference type="Gene3D" id="2.60.40.10">
    <property type="entry name" value="Immunoglobulins"/>
    <property type="match status" value="3"/>
</dbReference>
<sequence>MLSTKIVITNPETKTASSHTVNATSHFSVTNGDVVMFGTDQKPYILPKKTIKLVRKGDNLEIILSENPLEVAILEGYFKLTNPPKIAAVTSEGVVTELVLADGAAISELKVGQSSVAEFNGQIITVNLQDLTFFEGSNHDAAIITAIVGVGAVLLGTWFYAIEDDNEVKDTQKPSAPVVNDLAYDNVGEVQGTFKSGEFTDDEKPTFYGEGEPGGSINVYINGEKQTLTNPIVIGKDGKWELDFGETDITLNNGKNDIQFSITDPSGNEGNLSPIFEVNVDTSIPTKENPFISEITLTANEGSNKGKIEAGAITDDATPVLSGNAESNIQTVKIYATNPFGQTVLLGESTVINGQWTFDPPNNYVTGTYTLHAVPVTKGGNELKLSDAPTFEFQFYSPVPAQVALISVRDASESYDIINPNDLTKSGELLIRGSAEPNTTVSVMVNGIEVGIVQANELGYWELPINLDGITPVARGFSSFTSNDIAADGKYAITASMDNGLGGKWTTADWNIELNRGIPNAPEFETVLDHQGTEKGALTQNATTDDSLPILQGKGIPNTTIEIYDNGQLIGQATTNTQGEWSFVPSSPLANGEHKFTTVQIDKVGDRSEPSDAFVINIEVPEGALIIAGAEYQSGNQTIKLGEQAYTNNTKPTIFGFGKAGDLIEISYGDKKGTTTVGSDGKWAFTITESLKDGEYIFNAKVVTAESRDLVNDELINSSNEVFSLKVLAAIPDVPVITEIFDTVGSVQTDILTREGKLFNDPAPYVSGTGIPGYIINLYNFGKLVGSTTVKTDGSWSLVALNAYAGNNEYTVTTVDMVGDVSAVSPKYEIFFDPTLNTAPLVDENDSEALRLVDDVEIAGQENKDPNYKEYISRDGFTNDSKPTFTGKSLVGVKNVNIYQDGELVATVKVLNGIWEYTPESAFTDGEHTFEAAAVSDYGNEGPKTKIWNFTVDTQPPPAFEDVVIEGRDPNTGDISTGTPTIKGKGEPDDKVIVGIDRDGDGVIDDTLVFAPNPLPGELPGIFDKDGNFEVKIPDENA</sequence>
<dbReference type="Gene3D" id="3.30.420.430">
    <property type="match status" value="3"/>
</dbReference>
<dbReference type="InterPro" id="IPR013783">
    <property type="entry name" value="Ig-like_fold"/>
</dbReference>
<dbReference type="RefSeq" id="WP_143047661.1">
    <property type="nucleotide sequence ID" value="NZ_FOHV01000036.1"/>
</dbReference>
<feature type="domain" description="Bacterial Ig-like" evidence="1">
    <location>
        <begin position="531"/>
        <end position="612"/>
    </location>
</feature>
<feature type="domain" description="Bacterial Ig-like" evidence="1">
    <location>
        <begin position="192"/>
        <end position="282"/>
    </location>
</feature>
<feature type="domain" description="Bacterial Ig-like" evidence="1">
    <location>
        <begin position="873"/>
        <end position="954"/>
    </location>
</feature>
<evidence type="ECO:0000313" key="3">
    <source>
        <dbReference type="Proteomes" id="UP000242642"/>
    </source>
</evidence>
<accession>A0A1I0F8G6</accession>
<dbReference type="Pfam" id="PF19077">
    <property type="entry name" value="Big_13"/>
    <property type="match status" value="5"/>
</dbReference>
<protein>
    <recommendedName>
        <fullName evidence="1">Bacterial Ig-like domain-containing protein</fullName>
    </recommendedName>
</protein>
<dbReference type="OrthoDB" id="8481600at2"/>
<evidence type="ECO:0000259" key="1">
    <source>
        <dbReference type="Pfam" id="PF19077"/>
    </source>
</evidence>
<feature type="domain" description="Bacterial Ig-like" evidence="1">
    <location>
        <begin position="636"/>
        <end position="703"/>
    </location>
</feature>